<comment type="caution">
    <text evidence="8">The sequence shown here is derived from an EMBL/GenBank/DDBJ whole genome shotgun (WGS) entry which is preliminary data.</text>
</comment>
<evidence type="ECO:0000313" key="8">
    <source>
        <dbReference type="EMBL" id="KGK35064.1"/>
    </source>
</evidence>
<keyword evidence="5 7" id="KW-1133">Transmembrane helix</keyword>
<feature type="transmembrane region" description="Helical" evidence="7">
    <location>
        <begin position="7"/>
        <end position="26"/>
    </location>
</feature>
<evidence type="ECO:0000256" key="2">
    <source>
        <dbReference type="ARBA" id="ARBA00022448"/>
    </source>
</evidence>
<organism evidence="8 9">
    <name type="scientific">Pichia kudriavzevii</name>
    <name type="common">Yeast</name>
    <name type="synonym">Issatchenkia orientalis</name>
    <dbReference type="NCBI Taxonomy" id="4909"/>
    <lineage>
        <taxon>Eukaryota</taxon>
        <taxon>Fungi</taxon>
        <taxon>Dikarya</taxon>
        <taxon>Ascomycota</taxon>
        <taxon>Saccharomycotina</taxon>
        <taxon>Pichiomycetes</taxon>
        <taxon>Pichiales</taxon>
        <taxon>Pichiaceae</taxon>
        <taxon>Pichia</taxon>
    </lineage>
</organism>
<dbReference type="Proteomes" id="UP000029867">
    <property type="component" value="Unassembled WGS sequence"/>
</dbReference>
<reference evidence="9" key="1">
    <citation type="journal article" date="2014" name="Microb. Cell Fact.">
        <title>Exploiting Issatchenkia orientalis SD108 for succinic acid production.</title>
        <authorList>
            <person name="Xiao H."/>
            <person name="Shao Z."/>
            <person name="Jiang Y."/>
            <person name="Dole S."/>
            <person name="Zhao H."/>
        </authorList>
    </citation>
    <scope>NUCLEOTIDE SEQUENCE [LARGE SCALE GENOMIC DNA]</scope>
    <source>
        <strain evidence="9">SD108</strain>
    </source>
</reference>
<protein>
    <recommendedName>
        <fullName evidence="10">Major facilitator superfamily (MFS) profile domain-containing protein</fullName>
    </recommendedName>
</protein>
<dbReference type="HOGENOM" id="CLU_2292096_0_0_1"/>
<dbReference type="InterPro" id="IPR050360">
    <property type="entry name" value="MFS_Sugar_Transporters"/>
</dbReference>
<dbReference type="GO" id="GO:0005351">
    <property type="term" value="F:carbohydrate:proton symporter activity"/>
    <property type="evidence" value="ECO:0007669"/>
    <property type="project" value="TreeGrafter"/>
</dbReference>
<evidence type="ECO:0008006" key="10">
    <source>
        <dbReference type="Google" id="ProtNLM"/>
    </source>
</evidence>
<dbReference type="PANTHER" id="PTHR48022">
    <property type="entry name" value="PLASTIDIC GLUCOSE TRANSPORTER 4"/>
    <property type="match status" value="1"/>
</dbReference>
<keyword evidence="4 7" id="KW-0812">Transmembrane</keyword>
<name>A0A099NSP1_PICKU</name>
<evidence type="ECO:0000256" key="3">
    <source>
        <dbReference type="ARBA" id="ARBA00022597"/>
    </source>
</evidence>
<dbReference type="InterPro" id="IPR036259">
    <property type="entry name" value="MFS_trans_sf"/>
</dbReference>
<dbReference type="Gene3D" id="1.20.1250.20">
    <property type="entry name" value="MFS general substrate transporter like domains"/>
    <property type="match status" value="1"/>
</dbReference>
<gene>
    <name evidence="8" type="ORF">JL09_g5787</name>
</gene>
<proteinExistence type="predicted"/>
<keyword evidence="2" id="KW-0813">Transport</keyword>
<evidence type="ECO:0000256" key="6">
    <source>
        <dbReference type="ARBA" id="ARBA00023136"/>
    </source>
</evidence>
<sequence>MAIATGANWIWGFLIGFFTPFITGAIHFAYGYVFFGCVVFSLVFVFAFVPETKGLSLEDVDELYRNYTPGLAFMKKFSNAAAEKAALEQEAEAELAMSKNA</sequence>
<evidence type="ECO:0000256" key="4">
    <source>
        <dbReference type="ARBA" id="ARBA00022692"/>
    </source>
</evidence>
<dbReference type="Pfam" id="PF00083">
    <property type="entry name" value="Sugar_tr"/>
    <property type="match status" value="1"/>
</dbReference>
<dbReference type="VEuPathDB" id="FungiDB:C5L36_0D01870"/>
<dbReference type="eggNOG" id="KOG0254">
    <property type="taxonomic scope" value="Eukaryota"/>
</dbReference>
<dbReference type="AlphaFoldDB" id="A0A099NSP1"/>
<evidence type="ECO:0000256" key="5">
    <source>
        <dbReference type="ARBA" id="ARBA00022989"/>
    </source>
</evidence>
<dbReference type="PANTHER" id="PTHR48022:SF75">
    <property type="entry name" value="GALACTOSE TRANSPORTER-RELATED"/>
    <property type="match status" value="1"/>
</dbReference>
<keyword evidence="3" id="KW-0762">Sugar transport</keyword>
<dbReference type="InterPro" id="IPR005828">
    <property type="entry name" value="MFS_sugar_transport-like"/>
</dbReference>
<dbReference type="GO" id="GO:0005886">
    <property type="term" value="C:plasma membrane"/>
    <property type="evidence" value="ECO:0007669"/>
    <property type="project" value="TreeGrafter"/>
</dbReference>
<keyword evidence="6 7" id="KW-0472">Membrane</keyword>
<evidence type="ECO:0000313" key="9">
    <source>
        <dbReference type="Proteomes" id="UP000029867"/>
    </source>
</evidence>
<feature type="transmembrane region" description="Helical" evidence="7">
    <location>
        <begin position="32"/>
        <end position="49"/>
    </location>
</feature>
<dbReference type="GO" id="GO:0015149">
    <property type="term" value="F:hexose transmembrane transporter activity"/>
    <property type="evidence" value="ECO:0007669"/>
    <property type="project" value="UniProtKB-ARBA"/>
</dbReference>
<accession>A0A099NSP1</accession>
<dbReference type="SUPFAM" id="SSF103473">
    <property type="entry name" value="MFS general substrate transporter"/>
    <property type="match status" value="1"/>
</dbReference>
<comment type="subcellular location">
    <subcellularLocation>
        <location evidence="1">Membrane</location>
        <topology evidence="1">Multi-pass membrane protein</topology>
    </subcellularLocation>
</comment>
<evidence type="ECO:0000256" key="1">
    <source>
        <dbReference type="ARBA" id="ARBA00004141"/>
    </source>
</evidence>
<evidence type="ECO:0000256" key="7">
    <source>
        <dbReference type="SAM" id="Phobius"/>
    </source>
</evidence>
<dbReference type="EMBL" id="JQFK01001005">
    <property type="protein sequence ID" value="KGK35064.1"/>
    <property type="molecule type" value="Genomic_DNA"/>
</dbReference>